<evidence type="ECO:0000259" key="6">
    <source>
        <dbReference type="Pfam" id="PF00251"/>
    </source>
</evidence>
<keyword evidence="4 5" id="KW-0326">Glycosidase</keyword>
<evidence type="ECO:0000259" key="7">
    <source>
        <dbReference type="Pfam" id="PF08244"/>
    </source>
</evidence>
<dbReference type="EC" id="3.2.1.26" evidence="2"/>
<reference evidence="8 9" key="1">
    <citation type="submission" date="2014-08" db="EMBL/GenBank/DDBJ databases">
        <title>Clostridium innocuum, an unnegligible vancomycin-resistant pathogen causing extra-intestinal infections.</title>
        <authorList>
            <person name="Feng Y."/>
            <person name="Chiu C.-H."/>
        </authorList>
    </citation>
    <scope>NUCLEOTIDE SEQUENCE [LARGE SCALE GENOMIC DNA]</scope>
    <source>
        <strain evidence="8 9">AN88</strain>
    </source>
</reference>
<dbReference type="RefSeq" id="WP_044906551.1">
    <property type="nucleotide sequence ID" value="NZ_JQIF01000076.1"/>
</dbReference>
<evidence type="ECO:0000313" key="8">
    <source>
        <dbReference type="EMBL" id="KGJ52260.1"/>
    </source>
</evidence>
<sequence length="434" mass="51093">MAQKNLNYHLMPRRGWLNDPNGLVYFKGNYHIFYQADENSMDGSVNKAWGHYATKDFQTYTRHATAVSPDSKYDKNGAYSGSAIIRDDILYVFYTGNVKYEGPYDFIHEGREHNVMRVESRDGITFEHKKCLLRNSDFPKDCTRHVRDPKLFMKDGRYHLILGARLKNDTGCVLEYVSDDLESWKYAHRYVPAKDTGFMIECPDYLQLQGEAFLLCSPQGLKKHGYEFHNVYDCGYYKISNRQLIDYQTLDYGFDFYAAQTFYNADRNILIAWIGMPDNAYIDRYEAWNQTLTMPRSIFFDKRIIQKPIQEILDLRTDRKLYTNDFVIGKSCNIEWDADSDFSLQMNAIRCVYRNHKFTLDLSACSCNRQERCITPIEIRHVSVFIDESVLEIFINEGEYTMTSRFYDDEHSLHVTSENIKQFVTYNMRGFNIL</sequence>
<dbReference type="Pfam" id="PF00251">
    <property type="entry name" value="Glyco_hydro_32N"/>
    <property type="match status" value="1"/>
</dbReference>
<dbReference type="Pfam" id="PF08244">
    <property type="entry name" value="Glyco_hydro_32C"/>
    <property type="match status" value="1"/>
</dbReference>
<evidence type="ECO:0000313" key="9">
    <source>
        <dbReference type="Proteomes" id="UP000030008"/>
    </source>
</evidence>
<dbReference type="Gene3D" id="2.115.10.20">
    <property type="entry name" value="Glycosyl hydrolase domain, family 43"/>
    <property type="match status" value="1"/>
</dbReference>
<dbReference type="InterPro" id="IPR013189">
    <property type="entry name" value="Glyco_hydro_32_C"/>
</dbReference>
<dbReference type="InterPro" id="IPR013148">
    <property type="entry name" value="Glyco_hydro_32_N"/>
</dbReference>
<dbReference type="Gene3D" id="2.60.120.560">
    <property type="entry name" value="Exo-inulinase, domain 1"/>
    <property type="match status" value="1"/>
</dbReference>
<feature type="domain" description="Glycosyl hydrolase family 32 C-terminal" evidence="7">
    <location>
        <begin position="380"/>
        <end position="418"/>
    </location>
</feature>
<dbReference type="SMART" id="SM00640">
    <property type="entry name" value="Glyco_32"/>
    <property type="match status" value="1"/>
</dbReference>
<dbReference type="InterPro" id="IPR051214">
    <property type="entry name" value="GH32_Enzymes"/>
</dbReference>
<dbReference type="EMBL" id="JQIF01000076">
    <property type="protein sequence ID" value="KGJ52260.1"/>
    <property type="molecule type" value="Genomic_DNA"/>
</dbReference>
<dbReference type="GO" id="GO:0005975">
    <property type="term" value="P:carbohydrate metabolic process"/>
    <property type="evidence" value="ECO:0007669"/>
    <property type="project" value="InterPro"/>
</dbReference>
<dbReference type="Proteomes" id="UP000030008">
    <property type="component" value="Unassembled WGS sequence"/>
</dbReference>
<proteinExistence type="inferred from homology"/>
<dbReference type="InterPro" id="IPR023296">
    <property type="entry name" value="Glyco_hydro_beta-prop_sf"/>
</dbReference>
<keyword evidence="3 5" id="KW-0378">Hydrolase</keyword>
<evidence type="ECO:0000256" key="2">
    <source>
        <dbReference type="ARBA" id="ARBA00012758"/>
    </source>
</evidence>
<accession>A0A099I3I7</accession>
<protein>
    <recommendedName>
        <fullName evidence="2">beta-fructofuranosidase</fullName>
        <ecNumber evidence="2">3.2.1.26</ecNumber>
    </recommendedName>
</protein>
<dbReference type="GO" id="GO:0004564">
    <property type="term" value="F:beta-fructofuranosidase activity"/>
    <property type="evidence" value="ECO:0007669"/>
    <property type="project" value="UniProtKB-EC"/>
</dbReference>
<name>A0A099I3I7_CLOIN</name>
<dbReference type="PANTHER" id="PTHR43101:SF1">
    <property type="entry name" value="BETA-FRUCTOSIDASE"/>
    <property type="match status" value="1"/>
</dbReference>
<dbReference type="SUPFAM" id="SSF49899">
    <property type="entry name" value="Concanavalin A-like lectins/glucanases"/>
    <property type="match status" value="1"/>
</dbReference>
<evidence type="ECO:0000256" key="5">
    <source>
        <dbReference type="RuleBase" id="RU362110"/>
    </source>
</evidence>
<dbReference type="SUPFAM" id="SSF75005">
    <property type="entry name" value="Arabinanase/levansucrase/invertase"/>
    <property type="match status" value="1"/>
</dbReference>
<evidence type="ECO:0000256" key="1">
    <source>
        <dbReference type="ARBA" id="ARBA00009902"/>
    </source>
</evidence>
<dbReference type="AlphaFoldDB" id="A0A099I3I7"/>
<comment type="similarity">
    <text evidence="1 5">Belongs to the glycosyl hydrolase 32 family.</text>
</comment>
<evidence type="ECO:0000256" key="3">
    <source>
        <dbReference type="ARBA" id="ARBA00022801"/>
    </source>
</evidence>
<gene>
    <name evidence="8" type="ORF">CIAN88_15730</name>
</gene>
<dbReference type="InterPro" id="IPR001362">
    <property type="entry name" value="Glyco_hydro_32"/>
</dbReference>
<dbReference type="PROSITE" id="PS00609">
    <property type="entry name" value="GLYCOSYL_HYDROL_F32"/>
    <property type="match status" value="1"/>
</dbReference>
<evidence type="ECO:0000256" key="4">
    <source>
        <dbReference type="ARBA" id="ARBA00023295"/>
    </source>
</evidence>
<feature type="domain" description="Glycosyl hydrolase family 32 N-terminal" evidence="6">
    <location>
        <begin position="9"/>
        <end position="308"/>
    </location>
</feature>
<organism evidence="8 9">
    <name type="scientific">Clostridium innocuum</name>
    <dbReference type="NCBI Taxonomy" id="1522"/>
    <lineage>
        <taxon>Bacteria</taxon>
        <taxon>Bacillati</taxon>
        <taxon>Bacillota</taxon>
        <taxon>Clostridia</taxon>
        <taxon>Eubacteriales</taxon>
        <taxon>Clostridiaceae</taxon>
        <taxon>Clostridium</taxon>
    </lineage>
</organism>
<comment type="caution">
    <text evidence="8">The sequence shown here is derived from an EMBL/GenBank/DDBJ whole genome shotgun (WGS) entry which is preliminary data.</text>
</comment>
<dbReference type="PANTHER" id="PTHR43101">
    <property type="entry name" value="BETA-FRUCTOSIDASE"/>
    <property type="match status" value="1"/>
</dbReference>
<dbReference type="InterPro" id="IPR018053">
    <property type="entry name" value="Glyco_hydro_32_AS"/>
</dbReference>
<dbReference type="CDD" id="cd18623">
    <property type="entry name" value="GH32_ScrB-like"/>
    <property type="match status" value="1"/>
</dbReference>
<dbReference type="InterPro" id="IPR013320">
    <property type="entry name" value="ConA-like_dom_sf"/>
</dbReference>